<organism evidence="1 2">
    <name type="scientific">Lactococcus lactis subsp. lactis</name>
    <name type="common">Streptococcus lactis</name>
    <dbReference type="NCBI Taxonomy" id="1360"/>
    <lineage>
        <taxon>Bacteria</taxon>
        <taxon>Bacillati</taxon>
        <taxon>Bacillota</taxon>
        <taxon>Bacilli</taxon>
        <taxon>Lactobacillales</taxon>
        <taxon>Streptococcaceae</taxon>
        <taxon>Lactococcus</taxon>
    </lineage>
</organism>
<evidence type="ECO:0000313" key="1">
    <source>
        <dbReference type="EMBL" id="GAM80037.1"/>
    </source>
</evidence>
<dbReference type="EMBL" id="BBSI01000017">
    <property type="protein sequence ID" value="GAM80037.1"/>
    <property type="molecule type" value="Genomic_DNA"/>
</dbReference>
<protein>
    <submittedName>
        <fullName evidence="1">Inorganic pyrophosphatase</fullName>
    </submittedName>
</protein>
<dbReference type="Proteomes" id="UP000031847">
    <property type="component" value="Unassembled WGS sequence"/>
</dbReference>
<sequence length="123" mass="13625">MKKIIIFAALASVFTFGAFNYLKKTGSELGVLATKAVTPKILNPKNNEVNEKSLNNFAKNTHIIISSPDKEKAIDEVVEEELNKKDNKLNKGELYALYNNSTEALENTSRSVADFMNDILGSK</sequence>
<name>A0A0A7T5P0_LACLL</name>
<accession>A0A0A7T5P0</accession>
<comment type="caution">
    <text evidence="1">The sequence shown here is derived from an EMBL/GenBank/DDBJ whole genome shotgun (WGS) entry which is preliminary data.</text>
</comment>
<dbReference type="RefSeq" id="WP_023189388.1">
    <property type="nucleotide sequence ID" value="NZ_BAABQR010000001.1"/>
</dbReference>
<dbReference type="PATRIC" id="fig|1360.96.peg.1293"/>
<gene>
    <name evidence="1" type="ORF">JCM5805K_1145</name>
</gene>
<proteinExistence type="predicted"/>
<reference evidence="1 2" key="1">
    <citation type="submission" date="2015-01" db="EMBL/GenBank/DDBJ databases">
        <title>Lactococcus lactis subsp.lactis JCM 5805 whole genome shotgun sequence.</title>
        <authorList>
            <person name="Fujii T."/>
            <person name="Tomita Y."/>
            <person name="Ikushima S."/>
            <person name="Fujiwara D."/>
        </authorList>
    </citation>
    <scope>NUCLEOTIDE SEQUENCE [LARGE SCALE GENOMIC DNA]</scope>
    <source>
        <strain evidence="1 2">JCM 5805</strain>
    </source>
</reference>
<dbReference type="AlphaFoldDB" id="A0A0A7T5P0"/>
<evidence type="ECO:0000313" key="2">
    <source>
        <dbReference type="Proteomes" id="UP000031847"/>
    </source>
</evidence>